<feature type="binding site" evidence="12">
    <location>
        <position position="155"/>
    </location>
    <ligand>
        <name>Zn(2+)</name>
        <dbReference type="ChEBI" id="CHEBI:29105"/>
        <note>ligand shared between dimeric partners</note>
    </ligand>
</feature>
<dbReference type="NCBIfam" id="TIGR00068">
    <property type="entry name" value="glyox_I"/>
    <property type="match status" value="1"/>
</dbReference>
<evidence type="ECO:0000256" key="5">
    <source>
        <dbReference type="ARBA" id="ARBA00022833"/>
    </source>
</evidence>
<sequence length="162" mass="18137">MVLERPPQTVALNHICIRVKDAVKSLAFYRDVLGMTVLDESTSVAGKFTNYFLGFNVPKEIENGTSEQKALYRSHAVGLIELTHNHGTEADPEFQYTGHKNQPGNGYAHICLTVDDIEAYSEYCDAAGVPFRKRLTEGVMRNIAFILDPDGYSVELIQRRKA</sequence>
<evidence type="ECO:0000256" key="8">
    <source>
        <dbReference type="ARBA" id="ARBA00030892"/>
    </source>
</evidence>
<feature type="domain" description="VOC" evidence="13">
    <location>
        <begin position="11"/>
        <end position="159"/>
    </location>
</feature>
<dbReference type="OrthoDB" id="16820at2759"/>
<dbReference type="PANTHER" id="PTHR10374">
    <property type="entry name" value="LACTOYLGLUTATHIONE LYASE GLYOXALASE I"/>
    <property type="match status" value="1"/>
</dbReference>
<dbReference type="GO" id="GO:0004462">
    <property type="term" value="F:lactoylglutathione lyase activity"/>
    <property type="evidence" value="ECO:0007669"/>
    <property type="project" value="UniProtKB-EC"/>
</dbReference>
<dbReference type="PROSITE" id="PS51819">
    <property type="entry name" value="VOC"/>
    <property type="match status" value="1"/>
</dbReference>
<feature type="binding site" evidence="12">
    <location>
        <position position="109"/>
    </location>
    <ligand>
        <name>Zn(2+)</name>
        <dbReference type="ChEBI" id="CHEBI:29105"/>
        <note>ligand shared between dimeric partners</note>
    </ligand>
</feature>
<dbReference type="GO" id="GO:0046872">
    <property type="term" value="F:metal ion binding"/>
    <property type="evidence" value="ECO:0007669"/>
    <property type="project" value="UniProtKB-KW"/>
</dbReference>
<dbReference type="Pfam" id="PF00903">
    <property type="entry name" value="Glyoxalase"/>
    <property type="match status" value="1"/>
</dbReference>
<dbReference type="EC" id="4.4.1.5" evidence="3"/>
<feature type="binding site" evidence="12">
    <location>
        <position position="81"/>
    </location>
    <ligand>
        <name>Zn(2+)</name>
        <dbReference type="ChEBI" id="CHEBI:29105"/>
        <note>ligand shared between dimeric partners</note>
    </ligand>
</feature>
<evidence type="ECO:0000313" key="14">
    <source>
        <dbReference type="EMBL" id="TPX75091.1"/>
    </source>
</evidence>
<dbReference type="PANTHER" id="PTHR10374:SF30">
    <property type="entry name" value="LACTOYLGLUTATHIONE LYASE"/>
    <property type="match status" value="1"/>
</dbReference>
<dbReference type="Gene3D" id="3.10.180.10">
    <property type="entry name" value="2,3-Dihydroxybiphenyl 1,2-Dioxygenase, domain 1"/>
    <property type="match status" value="1"/>
</dbReference>
<dbReference type="CDD" id="cd07233">
    <property type="entry name" value="GlxI_Zn"/>
    <property type="match status" value="1"/>
</dbReference>
<dbReference type="InterPro" id="IPR004360">
    <property type="entry name" value="Glyas_Fos-R_dOase_dom"/>
</dbReference>
<accession>A0A507FFG3</accession>
<protein>
    <recommendedName>
        <fullName evidence="3">lactoylglutathione lyase</fullName>
        <ecNumber evidence="3">4.4.1.5</ecNumber>
    </recommendedName>
    <alternativeName>
        <fullName evidence="8">Aldoketomutase</fullName>
    </alternativeName>
    <alternativeName>
        <fullName evidence="7">Ketone-aldehyde mutase</fullName>
    </alternativeName>
    <alternativeName>
        <fullName evidence="9">Methylglyoxalase</fullName>
    </alternativeName>
    <alternativeName>
        <fullName evidence="10">S-D-lactoylglutathione methylglyoxal lyase</fullName>
    </alternativeName>
</protein>
<evidence type="ECO:0000313" key="15">
    <source>
        <dbReference type="Proteomes" id="UP000320333"/>
    </source>
</evidence>
<name>A0A507FFG3_9FUNG</name>
<comment type="pathway">
    <text evidence="1">Secondary metabolite metabolism; methylglyoxal degradation; (R)-lactate from methylglyoxal: step 1/2.</text>
</comment>
<evidence type="ECO:0000256" key="2">
    <source>
        <dbReference type="ARBA" id="ARBA00010363"/>
    </source>
</evidence>
<evidence type="ECO:0000256" key="9">
    <source>
        <dbReference type="ARBA" id="ARBA00032460"/>
    </source>
</evidence>
<comment type="caution">
    <text evidence="14">The sequence shown here is derived from an EMBL/GenBank/DDBJ whole genome shotgun (WGS) entry which is preliminary data.</text>
</comment>
<dbReference type="InterPro" id="IPR037523">
    <property type="entry name" value="VOC_core"/>
</dbReference>
<reference evidence="14 15" key="1">
    <citation type="journal article" date="2019" name="Sci. Rep.">
        <title>Comparative genomics of chytrid fungi reveal insights into the obligate biotrophic and pathogenic lifestyle of Synchytrium endobioticum.</title>
        <authorList>
            <person name="van de Vossenberg B.T.L.H."/>
            <person name="Warris S."/>
            <person name="Nguyen H.D.T."/>
            <person name="van Gent-Pelzer M.P.E."/>
            <person name="Joly D.L."/>
            <person name="van de Geest H.C."/>
            <person name="Bonants P.J.M."/>
            <person name="Smith D.S."/>
            <person name="Levesque C.A."/>
            <person name="van der Lee T.A.J."/>
        </authorList>
    </citation>
    <scope>NUCLEOTIDE SEQUENCE [LARGE SCALE GENOMIC DNA]</scope>
    <source>
        <strain evidence="14 15">CBS 675.73</strain>
    </source>
</reference>
<dbReference type="SUPFAM" id="SSF54593">
    <property type="entry name" value="Glyoxalase/Bleomycin resistance protein/Dihydroxybiphenyl dioxygenase"/>
    <property type="match status" value="1"/>
</dbReference>
<keyword evidence="6 14" id="KW-0456">Lyase</keyword>
<evidence type="ECO:0000256" key="11">
    <source>
        <dbReference type="PIRSR" id="PIRSR604361-1"/>
    </source>
</evidence>
<dbReference type="InterPro" id="IPR018146">
    <property type="entry name" value="Glyoxalase_1_CS"/>
</dbReference>
<comment type="cofactor">
    <cofactor evidence="12">
        <name>Zn(2+)</name>
        <dbReference type="ChEBI" id="CHEBI:29105"/>
    </cofactor>
    <text evidence="12">Binds 1 zinc ion per subunit. In the homodimer, two zinc ions are bound between subunits.</text>
</comment>
<evidence type="ECO:0000256" key="7">
    <source>
        <dbReference type="ARBA" id="ARBA00030291"/>
    </source>
</evidence>
<keyword evidence="4 12" id="KW-0479">Metal-binding</keyword>
<dbReference type="Proteomes" id="UP000320333">
    <property type="component" value="Unassembled WGS sequence"/>
</dbReference>
<gene>
    <name evidence="14" type="primary">GLO1</name>
    <name evidence="14" type="ORF">CcCBS67573_g03655</name>
</gene>
<dbReference type="InterPro" id="IPR004361">
    <property type="entry name" value="Glyoxalase_1"/>
</dbReference>
<comment type="similarity">
    <text evidence="2">Belongs to the glyoxalase I family.</text>
</comment>
<evidence type="ECO:0000256" key="10">
    <source>
        <dbReference type="ARBA" id="ARBA00033298"/>
    </source>
</evidence>
<dbReference type="STRING" id="246404.A0A507FFG3"/>
<evidence type="ECO:0000256" key="3">
    <source>
        <dbReference type="ARBA" id="ARBA00012081"/>
    </source>
</evidence>
<dbReference type="AlphaFoldDB" id="A0A507FFG3"/>
<organism evidence="14 15">
    <name type="scientific">Chytriomyces confervae</name>
    <dbReference type="NCBI Taxonomy" id="246404"/>
    <lineage>
        <taxon>Eukaryota</taxon>
        <taxon>Fungi</taxon>
        <taxon>Fungi incertae sedis</taxon>
        <taxon>Chytridiomycota</taxon>
        <taxon>Chytridiomycota incertae sedis</taxon>
        <taxon>Chytridiomycetes</taxon>
        <taxon>Chytridiales</taxon>
        <taxon>Chytriomycetaceae</taxon>
        <taxon>Chytriomyces</taxon>
    </lineage>
</organism>
<evidence type="ECO:0000259" key="13">
    <source>
        <dbReference type="PROSITE" id="PS51819"/>
    </source>
</evidence>
<evidence type="ECO:0000256" key="6">
    <source>
        <dbReference type="ARBA" id="ARBA00023239"/>
    </source>
</evidence>
<evidence type="ECO:0000256" key="12">
    <source>
        <dbReference type="PIRSR" id="PIRSR604361-3"/>
    </source>
</evidence>
<evidence type="ECO:0000256" key="1">
    <source>
        <dbReference type="ARBA" id="ARBA00005008"/>
    </source>
</evidence>
<feature type="active site" description="Proton donor/acceptor" evidence="11">
    <location>
        <position position="155"/>
    </location>
</feature>
<dbReference type="EMBL" id="QEAP01000096">
    <property type="protein sequence ID" value="TPX75091.1"/>
    <property type="molecule type" value="Genomic_DNA"/>
</dbReference>
<dbReference type="InterPro" id="IPR029068">
    <property type="entry name" value="Glyas_Bleomycin-R_OHBP_Dase"/>
</dbReference>
<proteinExistence type="inferred from homology"/>
<evidence type="ECO:0000256" key="4">
    <source>
        <dbReference type="ARBA" id="ARBA00022723"/>
    </source>
</evidence>
<keyword evidence="5 12" id="KW-0862">Zinc</keyword>
<keyword evidence="15" id="KW-1185">Reference proteome</keyword>
<dbReference type="PROSITE" id="PS00934">
    <property type="entry name" value="GLYOXALASE_I_1"/>
    <property type="match status" value="1"/>
</dbReference>